<dbReference type="Proteomes" id="UP000525078">
    <property type="component" value="Unassembled WGS sequence"/>
</dbReference>
<gene>
    <name evidence="3" type="ORF">F8388_026494</name>
    <name evidence="4" type="ORF">F8388_026541</name>
</gene>
<feature type="region of interest" description="Disordered" evidence="2">
    <location>
        <begin position="1"/>
        <end position="63"/>
    </location>
</feature>
<feature type="coiled-coil region" evidence="1">
    <location>
        <begin position="391"/>
        <end position="447"/>
    </location>
</feature>
<feature type="region of interest" description="Disordered" evidence="2">
    <location>
        <begin position="215"/>
        <end position="243"/>
    </location>
</feature>
<comment type="caution">
    <text evidence="3">The sequence shown here is derived from an EMBL/GenBank/DDBJ whole genome shotgun (WGS) entry which is preliminary data.</text>
</comment>
<proteinExistence type="predicted"/>
<accession>A0A7J6DXF2</accession>
<reference evidence="3 5" key="1">
    <citation type="journal article" date="2020" name="bioRxiv">
        <title>Sequence and annotation of 42 cannabis genomes reveals extensive copy number variation in cannabinoid synthesis and pathogen resistance genes.</title>
        <authorList>
            <person name="Mckernan K.J."/>
            <person name="Helbert Y."/>
            <person name="Kane L.T."/>
            <person name="Ebling H."/>
            <person name="Zhang L."/>
            <person name="Liu B."/>
            <person name="Eaton Z."/>
            <person name="Mclaughlin S."/>
            <person name="Kingan S."/>
            <person name="Baybayan P."/>
            <person name="Concepcion G."/>
            <person name="Jordan M."/>
            <person name="Riva A."/>
            <person name="Barbazuk W."/>
            <person name="Harkins T."/>
        </authorList>
    </citation>
    <scope>NUCLEOTIDE SEQUENCE [LARGE SCALE GENOMIC DNA]</scope>
    <source>
        <strain evidence="5">cv. Jamaican Lion 4</strain>
        <strain evidence="3">Mother</strain>
        <tissue evidence="3">Leaf</tissue>
    </source>
</reference>
<evidence type="ECO:0000313" key="3">
    <source>
        <dbReference type="EMBL" id="KAF4350784.1"/>
    </source>
</evidence>
<feature type="coiled-coil region" evidence="1">
    <location>
        <begin position="476"/>
        <end position="510"/>
    </location>
</feature>
<feature type="region of interest" description="Disordered" evidence="2">
    <location>
        <begin position="549"/>
        <end position="572"/>
    </location>
</feature>
<keyword evidence="1" id="KW-0175">Coiled coil</keyword>
<feature type="compositionally biased region" description="Polar residues" evidence="2">
    <location>
        <begin position="551"/>
        <end position="564"/>
    </location>
</feature>
<evidence type="ECO:0000313" key="5">
    <source>
        <dbReference type="Proteomes" id="UP000525078"/>
    </source>
</evidence>
<evidence type="ECO:0000256" key="2">
    <source>
        <dbReference type="SAM" id="MobiDB-lite"/>
    </source>
</evidence>
<organism evidence="3 5">
    <name type="scientific">Cannabis sativa</name>
    <name type="common">Hemp</name>
    <name type="synonym">Marijuana</name>
    <dbReference type="NCBI Taxonomy" id="3483"/>
    <lineage>
        <taxon>Eukaryota</taxon>
        <taxon>Viridiplantae</taxon>
        <taxon>Streptophyta</taxon>
        <taxon>Embryophyta</taxon>
        <taxon>Tracheophyta</taxon>
        <taxon>Spermatophyta</taxon>
        <taxon>Magnoliopsida</taxon>
        <taxon>eudicotyledons</taxon>
        <taxon>Gunneridae</taxon>
        <taxon>Pentapetalae</taxon>
        <taxon>rosids</taxon>
        <taxon>fabids</taxon>
        <taxon>Rosales</taxon>
        <taxon>Cannabaceae</taxon>
        <taxon>Cannabis</taxon>
    </lineage>
</organism>
<evidence type="ECO:0000313" key="4">
    <source>
        <dbReference type="EMBL" id="KAF4354746.1"/>
    </source>
</evidence>
<protein>
    <submittedName>
        <fullName evidence="3">Uncharacterized protein</fullName>
    </submittedName>
</protein>
<evidence type="ECO:0000256" key="1">
    <source>
        <dbReference type="SAM" id="Coils"/>
    </source>
</evidence>
<name>A0A7J6DXF2_CANSA</name>
<dbReference type="EMBL" id="JAATIP010000276">
    <property type="protein sequence ID" value="KAF4354746.1"/>
    <property type="molecule type" value="Genomic_DNA"/>
</dbReference>
<dbReference type="AlphaFoldDB" id="A0A7J6DXF2"/>
<sequence length="572" mass="63646">MANPSSQDGPEENEAHIAPQNPPTQKRRTQQEGTAPHMATKKQKKRNQREVQRMASTLEAKARYDQSTWDPNVSIERPDSSLESSEVQSYLSSYPLGEGPYVSGICSTNRIDKHRTSYFFTTPMNTTHRAFNHTGTYSRPIPTEEMIRHAAALTAMPDAEKSAPKIVTPEMLKLVGLYPLEHNTIGASTIDGPDAPTIPIDGGNPSHGNFTTADSSIHRSLPPATSRRDTGVIVGVDSNPEDTTMLNDYSSEDSDMFHQLIASYGESEDVNESGGEESAPDLPLVPRACSQLRKPCPAAVEGEENAQVSPSVPNIGGRMRRPSIVVPIIRPDDATIQMLESVHDDIDLLVRKTATVEVVRDMSNYEGDTVTKGVQDILRGVTQFMVSNRQSSNLQEKLAAAEAALKEQKKLSALSDAKHERDKDELKEILGRRLTELNNAQTRLEERKTQVNYYIDQNFDLAKKNTTLEKALDTVTKEHDSTVKALKDTIQKLEERAAKDRQTYKRAFDDQFYQLWKNNQKLKLNLSHMPPQTKDKELMKCKARLLREATLPSTTDIPGGSTSMDPPEDTLP</sequence>
<dbReference type="EMBL" id="JAATIP010000355">
    <property type="protein sequence ID" value="KAF4350784.1"/>
    <property type="molecule type" value="Genomic_DNA"/>
</dbReference>